<proteinExistence type="predicted"/>
<evidence type="ECO:0000313" key="8">
    <source>
        <dbReference type="EMBL" id="BEH01459.1"/>
    </source>
</evidence>
<dbReference type="EMBL" id="AP028056">
    <property type="protein sequence ID" value="BEH01459.1"/>
    <property type="molecule type" value="Genomic_DNA"/>
</dbReference>
<dbReference type="SUPFAM" id="SSF53335">
    <property type="entry name" value="S-adenosyl-L-methionine-dependent methyltransferases"/>
    <property type="match status" value="1"/>
</dbReference>
<organism evidence="8 9">
    <name type="scientific">Brooklawnia propionicigenes</name>
    <dbReference type="NCBI Taxonomy" id="3041175"/>
    <lineage>
        <taxon>Bacteria</taxon>
        <taxon>Bacillati</taxon>
        <taxon>Actinomycetota</taxon>
        <taxon>Actinomycetes</taxon>
        <taxon>Propionibacteriales</taxon>
        <taxon>Propionibacteriaceae</taxon>
        <taxon>Brooklawnia</taxon>
    </lineage>
</organism>
<dbReference type="PROSITE" id="PS00092">
    <property type="entry name" value="N6_MTASE"/>
    <property type="match status" value="1"/>
</dbReference>
<feature type="domain" description="Type II methyltransferase M.TaqI-like" evidence="6">
    <location>
        <begin position="270"/>
        <end position="443"/>
    </location>
</feature>
<dbReference type="GO" id="GO:0003676">
    <property type="term" value="F:nucleic acid binding"/>
    <property type="evidence" value="ECO:0007669"/>
    <property type="project" value="InterPro"/>
</dbReference>
<evidence type="ECO:0000259" key="7">
    <source>
        <dbReference type="Pfam" id="PF22654"/>
    </source>
</evidence>
<dbReference type="Pfam" id="PF07669">
    <property type="entry name" value="Eco57I"/>
    <property type="match status" value="1"/>
</dbReference>
<evidence type="ECO:0000259" key="6">
    <source>
        <dbReference type="Pfam" id="PF07669"/>
    </source>
</evidence>
<evidence type="ECO:0000256" key="3">
    <source>
        <dbReference type="ARBA" id="ARBA00022679"/>
    </source>
</evidence>
<reference evidence="8" key="1">
    <citation type="journal article" date="2024" name="Int. J. Syst. Evol. Microbiol.">
        <title>Brooklawnia propionicigenes sp. nov., a facultatively anaerobic, propionate-producing bacterium isolated from a methanogenic reactor treating waste from cattle farms.</title>
        <authorList>
            <person name="Akita Y."/>
            <person name="Ueki A."/>
            <person name="Tonouchi A."/>
            <person name="Sugawara Y."/>
            <person name="Honma S."/>
            <person name="Kaku N."/>
            <person name="Ueki K."/>
        </authorList>
    </citation>
    <scope>NUCLEOTIDE SEQUENCE</scope>
    <source>
        <strain evidence="8">SH051</strain>
    </source>
</reference>
<dbReference type="RefSeq" id="WP_286267698.1">
    <property type="nucleotide sequence ID" value="NZ_AP028056.1"/>
</dbReference>
<dbReference type="PANTHER" id="PTHR33841">
    <property type="entry name" value="DNA METHYLTRANSFERASE YEEA-RELATED"/>
    <property type="match status" value="1"/>
</dbReference>
<dbReference type="InterPro" id="IPR050953">
    <property type="entry name" value="N4_N6_ade-DNA_methylase"/>
</dbReference>
<accession>A0AAN0KCU7</accession>
<gene>
    <name evidence="8" type="primary">pglX</name>
    <name evidence="8" type="ORF">brsh051_07400</name>
</gene>
<dbReference type="AlphaFoldDB" id="A0AAN0KCU7"/>
<dbReference type="GO" id="GO:0032259">
    <property type="term" value="P:methylation"/>
    <property type="evidence" value="ECO:0007669"/>
    <property type="project" value="UniProtKB-KW"/>
</dbReference>
<evidence type="ECO:0000256" key="1">
    <source>
        <dbReference type="ARBA" id="ARBA00011900"/>
    </source>
</evidence>
<dbReference type="NCBIfam" id="NF033451">
    <property type="entry name" value="BREX_2_MTaseX"/>
    <property type="match status" value="1"/>
</dbReference>
<feature type="domain" description="DUF7008" evidence="7">
    <location>
        <begin position="811"/>
        <end position="1172"/>
    </location>
</feature>
<dbReference type="InterPro" id="IPR002052">
    <property type="entry name" value="DNA_methylase_N6_adenine_CS"/>
</dbReference>
<dbReference type="KEGG" id="broo:brsh051_07400"/>
<comment type="catalytic activity">
    <reaction evidence="5">
        <text>a 2'-deoxyadenosine in DNA + S-adenosyl-L-methionine = an N(6)-methyl-2'-deoxyadenosine in DNA + S-adenosyl-L-homocysteine + H(+)</text>
        <dbReference type="Rhea" id="RHEA:15197"/>
        <dbReference type="Rhea" id="RHEA-COMP:12418"/>
        <dbReference type="Rhea" id="RHEA-COMP:12419"/>
        <dbReference type="ChEBI" id="CHEBI:15378"/>
        <dbReference type="ChEBI" id="CHEBI:57856"/>
        <dbReference type="ChEBI" id="CHEBI:59789"/>
        <dbReference type="ChEBI" id="CHEBI:90615"/>
        <dbReference type="ChEBI" id="CHEBI:90616"/>
        <dbReference type="EC" id="2.1.1.72"/>
    </reaction>
</comment>
<dbReference type="Pfam" id="PF22654">
    <property type="entry name" value="DUF7008"/>
    <property type="match status" value="1"/>
</dbReference>
<name>A0AAN0KCU7_9ACTN</name>
<keyword evidence="3" id="KW-0808">Transferase</keyword>
<keyword evidence="4" id="KW-0949">S-adenosyl-L-methionine</keyword>
<dbReference type="Gene3D" id="3.40.50.150">
    <property type="entry name" value="Vaccinia Virus protein VP39"/>
    <property type="match status" value="1"/>
</dbReference>
<sequence length="1186" mass="132721">MIAADALVADLKKQVLALEDDLRDRITLPQFDGAWRQEHAAAQAGDRTAATYTAWADDRITQAAVSWVLTSVFVRFCEDNALLDPVWISGPPERRQEALDAQLAFFRSHPEDTDREWLAQAIGHLAATPATAGLVDDQAMLHTVSPSGQAVTRLLEFWRRRDDAGTLTHDFTDPGLDTRFLGDLYQDLSDHAKKTYALLQTPEFVEEFILDRTLEPALKDRPLDGFKLIDPACGSGHFLLGAFRRILARWDAEAPALGVRDRVQKALDAVWGVDLNPFAVAIAEFRLTVAALQAIGATSLERAPGFRINVLAGDSLWFSHDQDALFNTQDDFAYSTEHKKELVKALTRGQYDAVVANPPYITVKDKQLNAGYRERYNHLKGKYQLTAPFMELLFKLAKSGDGRQPAGWVGQITSNAFMKREFGTPMIENLLAHLDLRLVIDTSGAYIPGHGTPTVILVGRNQPVQFPRVRAVLGIRGEPGRPEDAARGLVWRAIVEGIDQPGTDNAWVSVADLSRKALSKHPWSLSGGGASGTLSTIEESWSTRLGPQACRIGVFGIMGSDDAMMLYRGVRERHQLEASATAELVVGDAIRDFRINASWPTWFPYDASHVLKPLEQFPGWGRHLWRMRTELGNRATFSKRTYFAEGRPWYEWHQLPPDHDAHPWVITFAFVATHNHFVLDRGGKVFNRSAPVIKLPAEASEDDHLRLLGVLNSSTACFWLKQNSHNKGSTVDQKGARQTTVAWENFYEFTGTTLQDFPLPKALPLERARILDTLAQQLTRHQVATLIESTTPTAELLRDAEAAQTSLRNQMIAHQEELDWEVYASYGLLDEALTYDDEPPLVKLGERAFEIVLARKIAAGEDDTSWFSRHGSTPITEIPTHWPAAYRDLVQRRIDAIGSVDAIRLLEAPEFKRRWASEPFDKQAETALRGWLLDRVENRELWFSAQGHPTPQSVSQLADVLGRDAEFRGVVELWQRRRDVNLTEALTTLLDPEAVPYLAAFRLKDSGLRKSAEWQHTWALQRREDAGETLAIPVPPKYTNADFRKQSYWSARGKLDVPKERFILYPGAGRETDPTPLLGWAGWDHAQQSLALATIIQQRQAEGADDSTLVPLVAGMAELQPWVEQWHASVDPLFGISPAAFCGEQLRGHCQALGVTLDDLARWRPAASSRGRLRPAPLTRGRRARS</sequence>
<dbReference type="Proteomes" id="UP001431656">
    <property type="component" value="Chromosome"/>
</dbReference>
<keyword evidence="9" id="KW-1185">Reference proteome</keyword>
<dbReference type="InterPro" id="IPR011639">
    <property type="entry name" value="MethylTrfase_TaqI-like_dom"/>
</dbReference>
<dbReference type="PRINTS" id="PR00507">
    <property type="entry name" value="N12N6MTFRASE"/>
</dbReference>
<dbReference type="REBASE" id="713140">
    <property type="entry name" value="Bsp051ORF7400P"/>
</dbReference>
<dbReference type="GO" id="GO:0006304">
    <property type="term" value="P:DNA modification"/>
    <property type="evidence" value="ECO:0007669"/>
    <property type="project" value="InterPro"/>
</dbReference>
<keyword evidence="2" id="KW-0489">Methyltransferase</keyword>
<protein>
    <recommendedName>
        <fullName evidence="1">site-specific DNA-methyltransferase (adenine-specific)</fullName>
        <ecNumber evidence="1">2.1.1.72</ecNumber>
    </recommendedName>
</protein>
<evidence type="ECO:0000256" key="2">
    <source>
        <dbReference type="ARBA" id="ARBA00022603"/>
    </source>
</evidence>
<dbReference type="GO" id="GO:0009007">
    <property type="term" value="F:site-specific DNA-methyltransferase (adenine-specific) activity"/>
    <property type="evidence" value="ECO:0007669"/>
    <property type="project" value="UniProtKB-EC"/>
</dbReference>
<evidence type="ECO:0000256" key="4">
    <source>
        <dbReference type="ARBA" id="ARBA00022691"/>
    </source>
</evidence>
<evidence type="ECO:0000313" key="9">
    <source>
        <dbReference type="Proteomes" id="UP001431656"/>
    </source>
</evidence>
<evidence type="ECO:0000256" key="5">
    <source>
        <dbReference type="ARBA" id="ARBA00047942"/>
    </source>
</evidence>
<dbReference type="InterPro" id="IPR029063">
    <property type="entry name" value="SAM-dependent_MTases_sf"/>
</dbReference>
<dbReference type="EC" id="2.1.1.72" evidence="1"/>
<dbReference type="PANTHER" id="PTHR33841:SF1">
    <property type="entry name" value="DNA METHYLTRANSFERASE A"/>
    <property type="match status" value="1"/>
</dbReference>
<dbReference type="InterPro" id="IPR054277">
    <property type="entry name" value="DUF7008"/>
</dbReference>